<evidence type="ECO:0000256" key="2">
    <source>
        <dbReference type="ARBA" id="ARBA00007603"/>
    </source>
</evidence>
<keyword evidence="6" id="KW-0333">Golgi apparatus</keyword>
<keyword evidence="7" id="KW-0472">Membrane</keyword>
<comment type="subcellular location">
    <subcellularLocation>
        <location evidence="1">Golgi apparatus membrane</location>
        <topology evidence="1">Peripheral membrane protein</topology>
    </subcellularLocation>
</comment>
<protein>
    <recommendedName>
        <fullName evidence="3">Conserved oligomeric Golgi complex subunit 2</fullName>
    </recommendedName>
    <alternativeName>
        <fullName evidence="8">Component of oligomeric Golgi complex 2</fullName>
    </alternativeName>
</protein>
<organism evidence="11 12">
    <name type="scientific">Hypothenemus hampei</name>
    <name type="common">Coffee berry borer</name>
    <dbReference type="NCBI Taxonomy" id="57062"/>
    <lineage>
        <taxon>Eukaryota</taxon>
        <taxon>Metazoa</taxon>
        <taxon>Ecdysozoa</taxon>
        <taxon>Arthropoda</taxon>
        <taxon>Hexapoda</taxon>
        <taxon>Insecta</taxon>
        <taxon>Pterygota</taxon>
        <taxon>Neoptera</taxon>
        <taxon>Endopterygota</taxon>
        <taxon>Coleoptera</taxon>
        <taxon>Polyphaga</taxon>
        <taxon>Cucujiformia</taxon>
        <taxon>Curculionidae</taxon>
        <taxon>Scolytinae</taxon>
        <taxon>Hypothenemus</taxon>
    </lineage>
</organism>
<dbReference type="Pfam" id="PF12022">
    <property type="entry name" value="COG2_C"/>
    <property type="match status" value="1"/>
</dbReference>
<dbReference type="PANTHER" id="PTHR12961">
    <property type="entry name" value="CONSERVED OLIGOMERIC GOLGI COMPLEX COMPONENT 2"/>
    <property type="match status" value="1"/>
</dbReference>
<dbReference type="Pfam" id="PF06148">
    <property type="entry name" value="COG2_N"/>
    <property type="match status" value="1"/>
</dbReference>
<evidence type="ECO:0000313" key="11">
    <source>
        <dbReference type="EMBL" id="KAL1492638.1"/>
    </source>
</evidence>
<keyword evidence="4" id="KW-0813">Transport</keyword>
<evidence type="ECO:0000259" key="10">
    <source>
        <dbReference type="Pfam" id="PF12022"/>
    </source>
</evidence>
<dbReference type="InterPro" id="IPR024603">
    <property type="entry name" value="COG_complex_COG2_C"/>
</dbReference>
<evidence type="ECO:0000256" key="7">
    <source>
        <dbReference type="ARBA" id="ARBA00023136"/>
    </source>
</evidence>
<dbReference type="InterPro" id="IPR009316">
    <property type="entry name" value="COG2"/>
</dbReference>
<evidence type="ECO:0000256" key="1">
    <source>
        <dbReference type="ARBA" id="ARBA00004395"/>
    </source>
</evidence>
<evidence type="ECO:0000256" key="8">
    <source>
        <dbReference type="ARBA" id="ARBA00031344"/>
    </source>
</evidence>
<dbReference type="GO" id="GO:0000139">
    <property type="term" value="C:Golgi membrane"/>
    <property type="evidence" value="ECO:0007669"/>
    <property type="project" value="UniProtKB-SubCell"/>
</dbReference>
<keyword evidence="5" id="KW-0653">Protein transport</keyword>
<evidence type="ECO:0000313" key="12">
    <source>
        <dbReference type="Proteomes" id="UP001566132"/>
    </source>
</evidence>
<sequence>MDSNDIDLWKQKFFQSSFNVDQCLAEYTQKSDLESLRKDLKKFAAELQLQMADILKNETEAIVNLAEYLTNLDSKINNLSTPIRQLREEVWRLYDVMKLAVTNYEVVLLDIKFNNSKQSHIHLKLGILSECIYINSIISQIENNVIEHSHTLEHIVSKYSFQKTYLDELNLITPDIEKAVLKILAQLTDNVNKCFLKALNNGQKDTILKCLRMYVDLQQQNVAYDIFRENILKPLLQPILTEKYLEQCNNDISIIYDEVKEILNTKVDFLEIIVQANTDIKSLNFVVNSFWKQFDVSSREGLPHITAPGNPDLFQKRFTNTYNLLKYISAKANNEELLKEDESFKNYLKRFNLPVYFEIKFQQIAGNFETETINLTLNNIDALENEHSLKLKSSVILWNSIKTTFDKDVYIDQLADQFIRLAMMLLSRHSILMKNILEHTSGSNTTAEVDLFIINVLSDLEILRSLMVIENPVFSILNEKMQGILIKVFKSNEKTFGKIRNVFTEYFTTSKINYSASHLQNVTAIPRLFRRTNRNPPTEASSYMVQALEPIINLAKVYESKFYLIKDVIEEIIAQISFKYLTLVQEVLRSVYKIEESLRRMKSGHASSTDDPNRGSSDETKIREQIKYDVKYFYDKLYHMGSEAAKESMDALQKEVLK</sequence>
<comment type="similarity">
    <text evidence="2">Belongs to the COG2 family.</text>
</comment>
<comment type="caution">
    <text evidence="11">The sequence shown here is derived from an EMBL/GenBank/DDBJ whole genome shotgun (WGS) entry which is preliminary data.</text>
</comment>
<dbReference type="GO" id="GO:0015031">
    <property type="term" value="P:protein transport"/>
    <property type="evidence" value="ECO:0007669"/>
    <property type="project" value="UniProtKB-KW"/>
</dbReference>
<reference evidence="11 12" key="1">
    <citation type="submission" date="2024-05" db="EMBL/GenBank/DDBJ databases">
        <title>Genetic variation in Jamaican populations of the coffee berry borer (Hypothenemus hampei).</title>
        <authorList>
            <person name="Errbii M."/>
            <person name="Myrie A."/>
        </authorList>
    </citation>
    <scope>NUCLEOTIDE SEQUENCE [LARGE SCALE GENOMIC DNA]</scope>
    <source>
        <strain evidence="11">JA-Hopewell-2020-01-JO</strain>
        <tissue evidence="11">Whole body</tissue>
    </source>
</reference>
<dbReference type="EMBL" id="JBDJPC010000008">
    <property type="protein sequence ID" value="KAL1492638.1"/>
    <property type="molecule type" value="Genomic_DNA"/>
</dbReference>
<dbReference type="Proteomes" id="UP001566132">
    <property type="component" value="Unassembled WGS sequence"/>
</dbReference>
<dbReference type="InterPro" id="IPR024602">
    <property type="entry name" value="COG_su2_N"/>
</dbReference>
<proteinExistence type="inferred from homology"/>
<evidence type="ECO:0000256" key="6">
    <source>
        <dbReference type="ARBA" id="ARBA00023034"/>
    </source>
</evidence>
<dbReference type="AlphaFoldDB" id="A0ABD1EDB3"/>
<evidence type="ECO:0000256" key="5">
    <source>
        <dbReference type="ARBA" id="ARBA00022927"/>
    </source>
</evidence>
<dbReference type="PANTHER" id="PTHR12961:SF0">
    <property type="entry name" value="CONSERVED OLIGOMERIC GOLGI COMPLEX SUBUNIT 2"/>
    <property type="match status" value="1"/>
</dbReference>
<name>A0ABD1EDB3_HYPHA</name>
<feature type="domain" description="Conserved oligomeric Golgi complex subunit 2 N-terminal" evidence="9">
    <location>
        <begin position="10"/>
        <end position="79"/>
    </location>
</feature>
<keyword evidence="12" id="KW-1185">Reference proteome</keyword>
<evidence type="ECO:0000259" key="9">
    <source>
        <dbReference type="Pfam" id="PF06148"/>
    </source>
</evidence>
<gene>
    <name evidence="11" type="ORF">ABEB36_010868</name>
</gene>
<evidence type="ECO:0000256" key="4">
    <source>
        <dbReference type="ARBA" id="ARBA00022448"/>
    </source>
</evidence>
<accession>A0ABD1EDB3</accession>
<evidence type="ECO:0000256" key="3">
    <source>
        <dbReference type="ARBA" id="ARBA00020977"/>
    </source>
</evidence>
<feature type="domain" description="COG complex component COG2 C-terminal" evidence="10">
    <location>
        <begin position="349"/>
        <end position="630"/>
    </location>
</feature>